<organism evidence="3 4">
    <name type="scientific">Pseudolactococcus reticulitermitis</name>
    <dbReference type="NCBI Taxonomy" id="2025039"/>
    <lineage>
        <taxon>Bacteria</taxon>
        <taxon>Bacillati</taxon>
        <taxon>Bacillota</taxon>
        <taxon>Bacilli</taxon>
        <taxon>Lactobacillales</taxon>
        <taxon>Streptococcaceae</taxon>
        <taxon>Pseudolactococcus</taxon>
    </lineage>
</organism>
<dbReference type="Pfam" id="PF13521">
    <property type="entry name" value="AAA_28"/>
    <property type="match status" value="1"/>
</dbReference>
<dbReference type="GO" id="GO:0050262">
    <property type="term" value="F:ribosylnicotinamide kinase activity"/>
    <property type="evidence" value="ECO:0007669"/>
    <property type="project" value="InterPro"/>
</dbReference>
<sequence length="393" mass="44951">MSIVLKIKRKLAEMITNNISKGKLNGKKIGVYFGTFAPLHTGHQQQIYKTAALNEGVLPIVSGYDGDRGSQIGLHLEKRFRYLREAFNDEPVIKVAKLDETGIPEMPHGWDEWTNRLFDLIHANTMSEHLEVTFYVGEADYVTELSKRFPKNDGNTYAVEIADRQDIQISATMIRQNPQVYWQEINRVFRRQFSKVVTIMGSASTGKTTLVRRLARSINAPFSEEYARVYEEQANLDDDELGMDDYARLITGQYDANSHEINSPANQGIVFLDTDALVTRVYAKLYLSEAEQTQLEPLFQQTIRNEQMDLILVIPPMTPDGNDGFRNMAWETSRQAFHEELMRQLAEFDLMDKVVLLDDTGDGRDQGGYLSRYHHAIDAVKARTGIEIKRLEF</sequence>
<dbReference type="Proteomes" id="UP000218689">
    <property type="component" value="Unassembled WGS sequence"/>
</dbReference>
<evidence type="ECO:0000313" key="4">
    <source>
        <dbReference type="Proteomes" id="UP000218689"/>
    </source>
</evidence>
<dbReference type="InterPro" id="IPR027417">
    <property type="entry name" value="P-loop_NTPase"/>
</dbReference>
<feature type="binding site" evidence="1">
    <location>
        <position position="68"/>
    </location>
    <ligand>
        <name>NAD(+)</name>
        <dbReference type="ChEBI" id="CHEBI:57540"/>
        <label>1</label>
    </ligand>
</feature>
<dbReference type="InterPro" id="IPR052735">
    <property type="entry name" value="NAD_biosynth-regulator"/>
</dbReference>
<dbReference type="SUPFAM" id="SSF52540">
    <property type="entry name" value="P-loop containing nucleoside triphosphate hydrolases"/>
    <property type="match status" value="1"/>
</dbReference>
<proteinExistence type="predicted"/>
<evidence type="ECO:0000313" key="3">
    <source>
        <dbReference type="EMBL" id="GAX47855.1"/>
    </source>
</evidence>
<dbReference type="AlphaFoldDB" id="A0A224XDZ0"/>
<dbReference type="InterPro" id="IPR006417">
    <property type="entry name" value="NadR_NMN_Atrans"/>
</dbReference>
<evidence type="ECO:0000256" key="1">
    <source>
        <dbReference type="PIRSR" id="PIRSR004776-1"/>
    </source>
</evidence>
<comment type="caution">
    <text evidence="3">The sequence shown here is derived from an EMBL/GenBank/DDBJ whole genome shotgun (WGS) entry which is preliminary data.</text>
</comment>
<dbReference type="Gene3D" id="3.40.50.300">
    <property type="entry name" value="P-loop containing nucleotide triphosphate hydrolases"/>
    <property type="match status" value="1"/>
</dbReference>
<dbReference type="PANTHER" id="PTHR37512">
    <property type="entry name" value="TRIFUNCTIONAL NAD BIOSYNTHESIS/REGULATOR PROTEIN NADR"/>
    <property type="match status" value="1"/>
</dbReference>
<name>A0A224XDZ0_9LACT</name>
<dbReference type="NCBIfam" id="TIGR01526">
    <property type="entry name" value="nadR_NMN_Atrans"/>
    <property type="match status" value="1"/>
</dbReference>
<accession>A0A224XDZ0</accession>
<protein>
    <recommendedName>
        <fullName evidence="2">NadR/Ttd14 AAA domain-containing protein</fullName>
    </recommendedName>
</protein>
<dbReference type="EMBL" id="BEDT01000003">
    <property type="protein sequence ID" value="GAX47855.1"/>
    <property type="molecule type" value="Genomic_DNA"/>
</dbReference>
<gene>
    <name evidence="3" type="ORF">RsY01_1459</name>
</gene>
<dbReference type="InterPro" id="IPR014729">
    <property type="entry name" value="Rossmann-like_a/b/a_fold"/>
</dbReference>
<dbReference type="Gene3D" id="3.40.50.620">
    <property type="entry name" value="HUPs"/>
    <property type="match status" value="1"/>
</dbReference>
<dbReference type="GO" id="GO:0000309">
    <property type="term" value="F:nicotinamide-nucleotide adenylyltransferase activity"/>
    <property type="evidence" value="ECO:0007669"/>
    <property type="project" value="InterPro"/>
</dbReference>
<feature type="domain" description="NadR/Ttd14 AAA" evidence="2">
    <location>
        <begin position="197"/>
        <end position="348"/>
    </location>
</feature>
<dbReference type="GO" id="GO:0009435">
    <property type="term" value="P:NAD+ biosynthetic process"/>
    <property type="evidence" value="ECO:0007669"/>
    <property type="project" value="InterPro"/>
</dbReference>
<dbReference type="PIRSF" id="PIRSF004776">
    <property type="entry name" value="NadR_NMNAT/RNK"/>
    <property type="match status" value="1"/>
</dbReference>
<dbReference type="InterPro" id="IPR016429">
    <property type="entry name" value="NAD_NadR"/>
</dbReference>
<feature type="binding site" evidence="1">
    <location>
        <begin position="100"/>
        <end position="113"/>
    </location>
    <ligand>
        <name>NAD(+)</name>
        <dbReference type="ChEBI" id="CHEBI:57540"/>
        <label>1</label>
    </ligand>
</feature>
<feature type="binding site" evidence="1">
    <location>
        <begin position="33"/>
        <end position="36"/>
    </location>
    <ligand>
        <name>NAD(+)</name>
        <dbReference type="ChEBI" id="CHEBI:57540"/>
        <label>1</label>
    </ligand>
</feature>
<evidence type="ECO:0000259" key="2">
    <source>
        <dbReference type="Pfam" id="PF13521"/>
    </source>
</evidence>
<dbReference type="InterPro" id="IPR038727">
    <property type="entry name" value="NadR/Ttd14_AAA_dom"/>
</dbReference>
<feature type="binding site" evidence="1">
    <location>
        <position position="40"/>
    </location>
    <ligand>
        <name>NAD(+)</name>
        <dbReference type="ChEBI" id="CHEBI:57540"/>
        <label>1</label>
    </ligand>
</feature>
<dbReference type="GO" id="GO:0000166">
    <property type="term" value="F:nucleotide binding"/>
    <property type="evidence" value="ECO:0007669"/>
    <property type="project" value="UniProtKB-KW"/>
</dbReference>
<keyword evidence="4" id="KW-1185">Reference proteome</keyword>
<keyword evidence="1" id="KW-0547">Nucleotide-binding</keyword>
<reference evidence="4" key="1">
    <citation type="submission" date="2017-08" db="EMBL/GenBank/DDBJ databases">
        <title>Draft genome sequence of Lactococcus sp. strain Rs-Y01, isolated from the gut of the lower termite Reticulitermes speratus.</title>
        <authorList>
            <person name="Ohkuma M."/>
            <person name="Yuki M."/>
        </authorList>
    </citation>
    <scope>NUCLEOTIDE SEQUENCE [LARGE SCALE GENOMIC DNA]</scope>
    <source>
        <strain evidence="4">Rs-Y01</strain>
    </source>
</reference>
<dbReference type="PANTHER" id="PTHR37512:SF1">
    <property type="entry name" value="NADR_TTD14 AAA DOMAIN-CONTAINING PROTEIN"/>
    <property type="match status" value="1"/>
</dbReference>
<dbReference type="SUPFAM" id="SSF52374">
    <property type="entry name" value="Nucleotidylyl transferase"/>
    <property type="match status" value="1"/>
</dbReference>